<feature type="region of interest" description="Disordered" evidence="1">
    <location>
        <begin position="647"/>
        <end position="666"/>
    </location>
</feature>
<comment type="caution">
    <text evidence="2">The sequence shown here is derived from an EMBL/GenBank/DDBJ whole genome shotgun (WGS) entry which is preliminary data.</text>
</comment>
<reference evidence="2" key="1">
    <citation type="submission" date="2023-04" db="EMBL/GenBank/DDBJ databases">
        <title>Phytophthora lilii NBRC 32176.</title>
        <authorList>
            <person name="Ichikawa N."/>
            <person name="Sato H."/>
            <person name="Tonouchi N."/>
        </authorList>
    </citation>
    <scope>NUCLEOTIDE SEQUENCE</scope>
    <source>
        <strain evidence="2">NBRC 32176</strain>
    </source>
</reference>
<name>A0A9W7CQG7_9STRA</name>
<dbReference type="InterPro" id="IPR024857">
    <property type="entry name" value="Cappuccino"/>
</dbReference>
<protein>
    <submittedName>
        <fullName evidence="2">Unnamed protein product</fullName>
    </submittedName>
</protein>
<feature type="compositionally biased region" description="Basic and acidic residues" evidence="1">
    <location>
        <begin position="423"/>
        <end position="436"/>
    </location>
</feature>
<evidence type="ECO:0000256" key="1">
    <source>
        <dbReference type="SAM" id="MobiDB-lite"/>
    </source>
</evidence>
<keyword evidence="3" id="KW-1185">Reference proteome</keyword>
<dbReference type="PANTHER" id="PTHR16230">
    <property type="entry name" value="CAPPUCCINO"/>
    <property type="match status" value="1"/>
</dbReference>
<dbReference type="OrthoDB" id="112549at2759"/>
<dbReference type="AlphaFoldDB" id="A0A9W7CQG7"/>
<feature type="compositionally biased region" description="Polar residues" evidence="1">
    <location>
        <begin position="346"/>
        <end position="368"/>
    </location>
</feature>
<feature type="compositionally biased region" description="Acidic residues" evidence="1">
    <location>
        <begin position="385"/>
        <end position="395"/>
    </location>
</feature>
<evidence type="ECO:0000313" key="3">
    <source>
        <dbReference type="Proteomes" id="UP001165083"/>
    </source>
</evidence>
<dbReference type="EMBL" id="BSXW01001504">
    <property type="protein sequence ID" value="GMF37280.1"/>
    <property type="molecule type" value="Genomic_DNA"/>
</dbReference>
<sequence length="693" mass="79146">MTETAFPALARAKKLFLLRQQTARRRGGVFNVESKAVRRLDGTVVETGEMKVRTGSDAGRRCTAALVAFCKDFDEQLKLVNSDVLLLRASVRREYQREALALERLTSELLDRRVDGLEAAKEVKRCRVRLRARRPCIKLRVVLQTPLKAPAVMTPPTSPKTLSRTAQLAHQAVKACVLQAMNSVETLDGYVSKGRALSSSMPRDHAMLQDFAAYLELRLKSQNLVMLRRIFADFLNDQEDTLKPMMQRGFPIITVLPILRTSARRRHQAAKILAKPKFHLESGCVFFYLQYRAATRNMALLRHMFLEFLAGQETALLEFAAKGSQVISVIPFELPQLRLSMPPPQVQSETTCPASESVDQAEMQQSVPAESEGLRVNAVNGAGTADDETNQDNDDPVASRAVVQESMPSKGGQKRKPTSSDRGAGDQDKQTTEKSSKRGKPVMSEEMCRSQLELTEKMKHFEEQIPWEVVYSNLPAPFDEQGHPMLARKYRKFWRKHSRAVWERDFWPPMSRKLNLEDCNKRNNRQLTAKNAFESLIISMHEELGAEFFVNLDKQKPLHPGWWYRGPVVALFALQQLKGEDAVWDYVRTEALERFPDCKMPLPLKAPNSSAVQRCHVRESVSMWMTNHRLTPTILCEISALKKEQQEHELKASEEPEPEVEPENSISVQWRREYSQRRDWIDPVMWMVSFDDN</sequence>
<feature type="region of interest" description="Disordered" evidence="1">
    <location>
        <begin position="341"/>
        <end position="446"/>
    </location>
</feature>
<dbReference type="PANTHER" id="PTHR16230:SF3">
    <property type="entry name" value="BIOGENESIS OF LYSOSOMAL ORGANELLES COMPLEX-1, SUBUNIT 4, CAPPUCCINO"/>
    <property type="match status" value="1"/>
</dbReference>
<dbReference type="Proteomes" id="UP001165083">
    <property type="component" value="Unassembled WGS sequence"/>
</dbReference>
<evidence type="ECO:0000313" key="2">
    <source>
        <dbReference type="EMBL" id="GMF37280.1"/>
    </source>
</evidence>
<dbReference type="GO" id="GO:0031083">
    <property type="term" value="C:BLOC-1 complex"/>
    <property type="evidence" value="ECO:0007669"/>
    <property type="project" value="TreeGrafter"/>
</dbReference>
<gene>
    <name evidence="2" type="ORF">Plil01_001570600</name>
</gene>
<organism evidence="2 3">
    <name type="scientific">Phytophthora lilii</name>
    <dbReference type="NCBI Taxonomy" id="2077276"/>
    <lineage>
        <taxon>Eukaryota</taxon>
        <taxon>Sar</taxon>
        <taxon>Stramenopiles</taxon>
        <taxon>Oomycota</taxon>
        <taxon>Peronosporomycetes</taxon>
        <taxon>Peronosporales</taxon>
        <taxon>Peronosporaceae</taxon>
        <taxon>Phytophthora</taxon>
    </lineage>
</organism>
<accession>A0A9W7CQG7</accession>
<proteinExistence type="predicted"/>